<dbReference type="GO" id="GO:0004735">
    <property type="term" value="F:pyrroline-5-carboxylate reductase activity"/>
    <property type="evidence" value="ECO:0007669"/>
    <property type="project" value="UniProtKB-UniRule"/>
</dbReference>
<dbReference type="SUPFAM" id="SSF48179">
    <property type="entry name" value="6-phosphogluconate dehydrogenase C-terminal domain-like"/>
    <property type="match status" value="1"/>
</dbReference>
<reference evidence="15 16" key="1">
    <citation type="submission" date="2020-07" db="EMBL/GenBank/DDBJ databases">
        <title>Thermoactinomyces phylogeny.</title>
        <authorList>
            <person name="Dunlap C."/>
        </authorList>
    </citation>
    <scope>NUCLEOTIDE SEQUENCE [LARGE SCALE GENOMIC DNA]</scope>
    <source>
        <strain evidence="15 16">AMNI-1</strain>
    </source>
</reference>
<dbReference type="FunFam" id="3.40.50.720:FF:000190">
    <property type="entry name" value="Pyrroline-5-carboxylate reductase"/>
    <property type="match status" value="1"/>
</dbReference>
<keyword evidence="16" id="KW-1185">Reference proteome</keyword>
<evidence type="ECO:0000256" key="2">
    <source>
        <dbReference type="ARBA" id="ARBA00005525"/>
    </source>
</evidence>
<dbReference type="FunFam" id="1.10.3730.10:FF:000001">
    <property type="entry name" value="Pyrroline-5-carboxylate reductase"/>
    <property type="match status" value="1"/>
</dbReference>
<evidence type="ECO:0000256" key="4">
    <source>
        <dbReference type="ARBA" id="ARBA00022605"/>
    </source>
</evidence>
<gene>
    <name evidence="9 15" type="primary">proC</name>
    <name evidence="15" type="ORF">H2C83_01805</name>
</gene>
<comment type="subcellular location">
    <subcellularLocation>
        <location evidence="1 9">Cytoplasm</location>
    </subcellularLocation>
</comment>
<dbReference type="AlphaFoldDB" id="A0A7W1XQ03"/>
<comment type="function">
    <text evidence="8 9">Catalyzes the reduction of 1-pyrroline-5-carboxylate (PCA) to L-proline.</text>
</comment>
<dbReference type="GO" id="GO:0005737">
    <property type="term" value="C:cytoplasm"/>
    <property type="evidence" value="ECO:0007669"/>
    <property type="project" value="UniProtKB-SubCell"/>
</dbReference>
<keyword evidence="7 9" id="KW-0560">Oxidoreductase</keyword>
<comment type="similarity">
    <text evidence="2 9 12">Belongs to the pyrroline-5-carboxylate reductase family.</text>
</comment>
<dbReference type="HAMAP" id="MF_01925">
    <property type="entry name" value="P5C_reductase"/>
    <property type="match status" value="1"/>
</dbReference>
<keyword evidence="3 9" id="KW-0963">Cytoplasm</keyword>
<evidence type="ECO:0000256" key="11">
    <source>
        <dbReference type="PIRSR" id="PIRSR000193-1"/>
    </source>
</evidence>
<dbReference type="RefSeq" id="WP_181737193.1">
    <property type="nucleotide sequence ID" value="NZ_JACEOL010000004.1"/>
</dbReference>
<dbReference type="InterPro" id="IPR036291">
    <property type="entry name" value="NAD(P)-bd_dom_sf"/>
</dbReference>
<evidence type="ECO:0000313" key="16">
    <source>
        <dbReference type="Proteomes" id="UP000538292"/>
    </source>
</evidence>
<evidence type="ECO:0000256" key="3">
    <source>
        <dbReference type="ARBA" id="ARBA00022490"/>
    </source>
</evidence>
<proteinExistence type="inferred from homology"/>
<dbReference type="Gene3D" id="3.40.50.720">
    <property type="entry name" value="NAD(P)-binding Rossmann-like Domain"/>
    <property type="match status" value="1"/>
</dbReference>
<name>A0A7W1XQ03_9BACL</name>
<comment type="caution">
    <text evidence="15">The sequence shown here is derived from an EMBL/GenBank/DDBJ whole genome shotgun (WGS) entry which is preliminary data.</text>
</comment>
<dbReference type="Gene3D" id="1.10.3730.10">
    <property type="entry name" value="ProC C-terminal domain-like"/>
    <property type="match status" value="1"/>
</dbReference>
<evidence type="ECO:0000256" key="7">
    <source>
        <dbReference type="ARBA" id="ARBA00023002"/>
    </source>
</evidence>
<dbReference type="InterPro" id="IPR028939">
    <property type="entry name" value="P5C_Rdtase_cat_N"/>
</dbReference>
<dbReference type="Proteomes" id="UP000538292">
    <property type="component" value="Unassembled WGS sequence"/>
</dbReference>
<dbReference type="InterPro" id="IPR000304">
    <property type="entry name" value="Pyrroline-COOH_reductase"/>
</dbReference>
<protein>
    <recommendedName>
        <fullName evidence="9 10">Pyrroline-5-carboxylate reductase</fullName>
        <shortName evidence="9">P5C reductase</shortName>
        <shortName evidence="9">P5CR</shortName>
        <ecNumber evidence="9 10">1.5.1.2</ecNumber>
    </recommendedName>
    <alternativeName>
        <fullName evidence="9">PCA reductase</fullName>
    </alternativeName>
</protein>
<accession>A0A7W1XQ03</accession>
<keyword evidence="4 9" id="KW-0028">Amino-acid biosynthesis</keyword>
<evidence type="ECO:0000256" key="5">
    <source>
        <dbReference type="ARBA" id="ARBA00022650"/>
    </source>
</evidence>
<evidence type="ECO:0000256" key="9">
    <source>
        <dbReference type="HAMAP-Rule" id="MF_01925"/>
    </source>
</evidence>
<dbReference type="InterPro" id="IPR008927">
    <property type="entry name" value="6-PGluconate_DH-like_C_sf"/>
</dbReference>
<keyword evidence="5 9" id="KW-0641">Proline biosynthesis</keyword>
<dbReference type="PROSITE" id="PS00521">
    <property type="entry name" value="P5CR"/>
    <property type="match status" value="1"/>
</dbReference>
<comment type="pathway">
    <text evidence="9 12">Amino-acid biosynthesis; L-proline biosynthesis; L-proline from L-glutamate 5-semialdehyde: step 1/1.</text>
</comment>
<dbReference type="InterPro" id="IPR053790">
    <property type="entry name" value="P5CR-like_CS"/>
</dbReference>
<evidence type="ECO:0000256" key="1">
    <source>
        <dbReference type="ARBA" id="ARBA00004496"/>
    </source>
</evidence>
<dbReference type="GO" id="GO:0055129">
    <property type="term" value="P:L-proline biosynthetic process"/>
    <property type="evidence" value="ECO:0007669"/>
    <property type="project" value="UniProtKB-UniRule"/>
</dbReference>
<keyword evidence="6 9" id="KW-0521">NADP</keyword>
<dbReference type="InterPro" id="IPR029036">
    <property type="entry name" value="P5CR_dimer"/>
</dbReference>
<dbReference type="PANTHER" id="PTHR11645:SF49">
    <property type="entry name" value="PYRROLINE-5-CARBOXYLATE REDUCTASE 1"/>
    <property type="match status" value="1"/>
</dbReference>
<comment type="catalytic activity">
    <reaction evidence="9 12">
        <text>L-proline + NADP(+) = (S)-1-pyrroline-5-carboxylate + NADPH + 2 H(+)</text>
        <dbReference type="Rhea" id="RHEA:14109"/>
        <dbReference type="ChEBI" id="CHEBI:15378"/>
        <dbReference type="ChEBI" id="CHEBI:17388"/>
        <dbReference type="ChEBI" id="CHEBI:57783"/>
        <dbReference type="ChEBI" id="CHEBI:58349"/>
        <dbReference type="ChEBI" id="CHEBI:60039"/>
        <dbReference type="EC" id="1.5.1.2"/>
    </reaction>
</comment>
<dbReference type="EC" id="1.5.1.2" evidence="9 10"/>
<dbReference type="NCBIfam" id="TIGR00112">
    <property type="entry name" value="proC"/>
    <property type="match status" value="1"/>
</dbReference>
<feature type="binding site" evidence="11">
    <location>
        <begin position="10"/>
        <end position="15"/>
    </location>
    <ligand>
        <name>NADP(+)</name>
        <dbReference type="ChEBI" id="CHEBI:58349"/>
    </ligand>
</feature>
<dbReference type="Pfam" id="PF14748">
    <property type="entry name" value="P5CR_dimer"/>
    <property type="match status" value="1"/>
</dbReference>
<feature type="domain" description="Pyrroline-5-carboxylate reductase catalytic N-terminal" evidence="13">
    <location>
        <begin position="6"/>
        <end position="102"/>
    </location>
</feature>
<feature type="binding site" evidence="11">
    <location>
        <begin position="73"/>
        <end position="76"/>
    </location>
    <ligand>
        <name>NADP(+)</name>
        <dbReference type="ChEBI" id="CHEBI:58349"/>
    </ligand>
</feature>
<dbReference type="SUPFAM" id="SSF51735">
    <property type="entry name" value="NAD(P)-binding Rossmann-fold domains"/>
    <property type="match status" value="1"/>
</dbReference>
<evidence type="ECO:0000256" key="6">
    <source>
        <dbReference type="ARBA" id="ARBA00022857"/>
    </source>
</evidence>
<feature type="domain" description="Pyrroline-5-carboxylate reductase dimerisation" evidence="14">
    <location>
        <begin position="165"/>
        <end position="269"/>
    </location>
</feature>
<evidence type="ECO:0000256" key="10">
    <source>
        <dbReference type="NCBIfam" id="TIGR00112"/>
    </source>
</evidence>
<organism evidence="15 16">
    <name type="scientific">Thermoactinomyces mirandus</name>
    <dbReference type="NCBI Taxonomy" id="2756294"/>
    <lineage>
        <taxon>Bacteria</taxon>
        <taxon>Bacillati</taxon>
        <taxon>Bacillota</taxon>
        <taxon>Bacilli</taxon>
        <taxon>Bacillales</taxon>
        <taxon>Thermoactinomycetaceae</taxon>
        <taxon>Thermoactinomyces</taxon>
    </lineage>
</organism>
<evidence type="ECO:0000259" key="13">
    <source>
        <dbReference type="Pfam" id="PF03807"/>
    </source>
</evidence>
<dbReference type="Pfam" id="PF03807">
    <property type="entry name" value="F420_oxidored"/>
    <property type="match status" value="1"/>
</dbReference>
<dbReference type="PIRSF" id="PIRSF000193">
    <property type="entry name" value="Pyrrol-5-carb_rd"/>
    <property type="match status" value="1"/>
</dbReference>
<dbReference type="UniPathway" id="UPA00098">
    <property type="reaction ID" value="UER00361"/>
</dbReference>
<sequence length="276" mass="29482">MLKNKTIGFIGAGSMAEAILKGLLSKNMVNPENVFLINRKDQSRLSEISQKYGLILGRQKAEYIAGADIIILAVKPKDVTEVLQRWGNRLQDGQIFISVVAGISTELLENYIQNRVSVVRVMPNTSCAVGLSATAISGGKRATNRAIDVTCEIFSSIGSVVLVNESMMDTVTGLSGSGPAYIYYMVEALESAGVSAGLHPQTARLLTVQTLLGAAQMLLKTGKDASELRKEVTSPGGTTMAGLKALKEYQVAEAMKVAVFKAKERANELGKQLASL</sequence>
<evidence type="ECO:0000313" key="15">
    <source>
        <dbReference type="EMBL" id="MBA4601081.1"/>
    </source>
</evidence>
<evidence type="ECO:0000256" key="12">
    <source>
        <dbReference type="RuleBase" id="RU003903"/>
    </source>
</evidence>
<evidence type="ECO:0000259" key="14">
    <source>
        <dbReference type="Pfam" id="PF14748"/>
    </source>
</evidence>
<evidence type="ECO:0000256" key="8">
    <source>
        <dbReference type="ARBA" id="ARBA00058118"/>
    </source>
</evidence>
<comment type="catalytic activity">
    <reaction evidence="9">
        <text>L-proline + NAD(+) = (S)-1-pyrroline-5-carboxylate + NADH + 2 H(+)</text>
        <dbReference type="Rhea" id="RHEA:14105"/>
        <dbReference type="ChEBI" id="CHEBI:15378"/>
        <dbReference type="ChEBI" id="CHEBI:17388"/>
        <dbReference type="ChEBI" id="CHEBI:57540"/>
        <dbReference type="ChEBI" id="CHEBI:57945"/>
        <dbReference type="ChEBI" id="CHEBI:60039"/>
        <dbReference type="EC" id="1.5.1.2"/>
    </reaction>
</comment>
<dbReference type="EMBL" id="JACEOL010000004">
    <property type="protein sequence ID" value="MBA4601081.1"/>
    <property type="molecule type" value="Genomic_DNA"/>
</dbReference>
<dbReference type="PANTHER" id="PTHR11645">
    <property type="entry name" value="PYRROLINE-5-CARBOXYLATE REDUCTASE"/>
    <property type="match status" value="1"/>
</dbReference>